<comment type="caution">
    <text evidence="2">The sequence shown here is derived from an EMBL/GenBank/DDBJ whole genome shotgun (WGS) entry which is preliminary data.</text>
</comment>
<keyword evidence="2" id="KW-0540">Nuclease</keyword>
<keyword evidence="2" id="KW-0378">Hydrolase</keyword>
<accession>A0ABW8LSB0</accession>
<dbReference type="RefSeq" id="WP_404747057.1">
    <property type="nucleotide sequence ID" value="NZ_JBJDQH010000008.1"/>
</dbReference>
<dbReference type="EC" id="3.1.21.-" evidence="2"/>
<dbReference type="GO" id="GO:0004519">
    <property type="term" value="F:endonuclease activity"/>
    <property type="evidence" value="ECO:0007669"/>
    <property type="project" value="UniProtKB-KW"/>
</dbReference>
<proteinExistence type="predicted"/>
<dbReference type="InterPro" id="IPR011856">
    <property type="entry name" value="tRNA_endonuc-like_dom_sf"/>
</dbReference>
<protein>
    <submittedName>
        <fullName evidence="2">Restriction endonuclease</fullName>
        <ecNumber evidence="2">3.1.21.-</ecNumber>
    </submittedName>
</protein>
<evidence type="ECO:0000313" key="2">
    <source>
        <dbReference type="EMBL" id="MFK4267879.1"/>
    </source>
</evidence>
<dbReference type="Pfam" id="PF04471">
    <property type="entry name" value="Mrr_cat"/>
    <property type="match status" value="1"/>
</dbReference>
<keyword evidence="2" id="KW-0255">Endonuclease</keyword>
<name>A0ABW8LSB0_9ACTN</name>
<evidence type="ECO:0000259" key="1">
    <source>
        <dbReference type="Pfam" id="PF04471"/>
    </source>
</evidence>
<keyword evidence="3" id="KW-1185">Reference proteome</keyword>
<sequence length="171" mass="19079">MTSTSDPLWQRYELSVREMLKALDHTAEVTHNKHVPGRLSSASRQIDVLVTGKIVGLEITVAVECKRHRRPSSIEVVDQFVGKLLDIGADRGVLYSYSGFSASAVRRAIGAHNPSVMVIALDTPEVVSEGRAPGYPADLLAQNEAPQWVEEMHEDAFHRFLARGEWSKWWS</sequence>
<dbReference type="EMBL" id="JBJDQH010000008">
    <property type="protein sequence ID" value="MFK4267879.1"/>
    <property type="molecule type" value="Genomic_DNA"/>
</dbReference>
<gene>
    <name evidence="2" type="ORF">ACI2L5_23505</name>
</gene>
<evidence type="ECO:0000313" key="3">
    <source>
        <dbReference type="Proteomes" id="UP001620295"/>
    </source>
</evidence>
<dbReference type="InterPro" id="IPR011335">
    <property type="entry name" value="Restrct_endonuc-II-like"/>
</dbReference>
<reference evidence="2 3" key="1">
    <citation type="submission" date="2024-11" db="EMBL/GenBank/DDBJ databases">
        <title>The Natural Products Discovery Center: Release of the First 8490 Sequenced Strains for Exploring Actinobacteria Biosynthetic Diversity.</title>
        <authorList>
            <person name="Kalkreuter E."/>
            <person name="Kautsar S.A."/>
            <person name="Yang D."/>
            <person name="Bader C.D."/>
            <person name="Teijaro C.N."/>
            <person name="Fluegel L."/>
            <person name="Davis C.M."/>
            <person name="Simpson J.R."/>
            <person name="Lauterbach L."/>
            <person name="Steele A.D."/>
            <person name="Gui C."/>
            <person name="Meng S."/>
            <person name="Li G."/>
            <person name="Viehrig K."/>
            <person name="Ye F."/>
            <person name="Su P."/>
            <person name="Kiefer A.F."/>
            <person name="Nichols A."/>
            <person name="Cepeda A.J."/>
            <person name="Yan W."/>
            <person name="Fan B."/>
            <person name="Jiang Y."/>
            <person name="Adhikari A."/>
            <person name="Zheng C.-J."/>
            <person name="Schuster L."/>
            <person name="Cowan T.M."/>
            <person name="Smanski M.J."/>
            <person name="Chevrette M.G."/>
            <person name="De Carvalho L.P.S."/>
            <person name="Shen B."/>
        </authorList>
    </citation>
    <scope>NUCLEOTIDE SEQUENCE [LARGE SCALE GENOMIC DNA]</scope>
    <source>
        <strain evidence="2 3">NPDC020863</strain>
    </source>
</reference>
<dbReference type="SUPFAM" id="SSF52980">
    <property type="entry name" value="Restriction endonuclease-like"/>
    <property type="match status" value="1"/>
</dbReference>
<organism evidence="2 3">
    <name type="scientific">Streptomyces milbemycinicus</name>
    <dbReference type="NCBI Taxonomy" id="476552"/>
    <lineage>
        <taxon>Bacteria</taxon>
        <taxon>Bacillati</taxon>
        <taxon>Actinomycetota</taxon>
        <taxon>Actinomycetes</taxon>
        <taxon>Kitasatosporales</taxon>
        <taxon>Streptomycetaceae</taxon>
        <taxon>Streptomyces</taxon>
    </lineage>
</organism>
<feature type="domain" description="Restriction endonuclease type IV Mrr" evidence="1">
    <location>
        <begin position="10"/>
        <end position="120"/>
    </location>
</feature>
<dbReference type="InterPro" id="IPR007560">
    <property type="entry name" value="Restrct_endonuc_IV_Mrr"/>
</dbReference>
<dbReference type="Gene3D" id="3.40.1350.10">
    <property type="match status" value="1"/>
</dbReference>
<dbReference type="Proteomes" id="UP001620295">
    <property type="component" value="Unassembled WGS sequence"/>
</dbReference>
<dbReference type="GO" id="GO:0016787">
    <property type="term" value="F:hydrolase activity"/>
    <property type="evidence" value="ECO:0007669"/>
    <property type="project" value="UniProtKB-KW"/>
</dbReference>